<dbReference type="AlphaFoldDB" id="A0A099NWL4"/>
<feature type="domain" description="PH" evidence="4">
    <location>
        <begin position="948"/>
        <end position="1039"/>
    </location>
</feature>
<feature type="compositionally biased region" description="Acidic residues" evidence="3">
    <location>
        <begin position="190"/>
        <end position="202"/>
    </location>
</feature>
<keyword evidence="2" id="KW-0131">Cell cycle</keyword>
<feature type="compositionally biased region" description="Basic and acidic residues" evidence="3">
    <location>
        <begin position="225"/>
        <end position="242"/>
    </location>
</feature>
<evidence type="ECO:0000256" key="1">
    <source>
        <dbReference type="ARBA" id="ARBA00022618"/>
    </source>
</evidence>
<evidence type="ECO:0000256" key="3">
    <source>
        <dbReference type="SAM" id="MobiDB-lite"/>
    </source>
</evidence>
<dbReference type="GO" id="GO:0007120">
    <property type="term" value="P:axial cellular bud site selection"/>
    <property type="evidence" value="ECO:0007669"/>
    <property type="project" value="TreeGrafter"/>
</dbReference>
<dbReference type="SMART" id="SM00233">
    <property type="entry name" value="PH"/>
    <property type="match status" value="1"/>
</dbReference>
<dbReference type="Proteomes" id="UP000029867">
    <property type="component" value="Unassembled WGS sequence"/>
</dbReference>
<evidence type="ECO:0000256" key="2">
    <source>
        <dbReference type="ARBA" id="ARBA00023306"/>
    </source>
</evidence>
<accession>A0A099NWL4</accession>
<dbReference type="VEuPathDB" id="FungiDB:C5L36_0E04290"/>
<feature type="region of interest" description="Disordered" evidence="3">
    <location>
        <begin position="190"/>
        <end position="255"/>
    </location>
</feature>
<proteinExistence type="predicted"/>
<comment type="caution">
    <text evidence="5">The sequence shown here is derived from an EMBL/GenBank/DDBJ whole genome shotgun (WGS) entry which is preliminary data.</text>
</comment>
<dbReference type="PANTHER" id="PTHR36100:SF1">
    <property type="entry name" value="BUD SITE SELECTION PROTEIN 4"/>
    <property type="match status" value="1"/>
</dbReference>
<dbReference type="Gene3D" id="2.30.29.30">
    <property type="entry name" value="Pleckstrin-homology domain (PH domain)/Phosphotyrosine-binding domain (PTB)"/>
    <property type="match status" value="1"/>
</dbReference>
<dbReference type="PROSITE" id="PS50003">
    <property type="entry name" value="PH_DOMAIN"/>
    <property type="match status" value="1"/>
</dbReference>
<dbReference type="HOGENOM" id="CLU_289192_0_0_1"/>
<dbReference type="InterPro" id="IPR052007">
    <property type="entry name" value="Bud4"/>
</dbReference>
<feature type="compositionally biased region" description="Basic and acidic residues" evidence="3">
    <location>
        <begin position="203"/>
        <end position="214"/>
    </location>
</feature>
<dbReference type="GO" id="GO:0005525">
    <property type="term" value="F:GTP binding"/>
    <property type="evidence" value="ECO:0007669"/>
    <property type="project" value="TreeGrafter"/>
</dbReference>
<dbReference type="EMBL" id="JQFK01000084">
    <property type="protein sequence ID" value="KGK36306.1"/>
    <property type="molecule type" value="Genomic_DNA"/>
</dbReference>
<dbReference type="GO" id="GO:0000142">
    <property type="term" value="C:cellular bud neck contractile ring"/>
    <property type="evidence" value="ECO:0007669"/>
    <property type="project" value="TreeGrafter"/>
</dbReference>
<dbReference type="PANTHER" id="PTHR36100">
    <property type="entry name" value="BUD SITE SELECTION PROTEIN 4"/>
    <property type="match status" value="1"/>
</dbReference>
<evidence type="ECO:0000259" key="4">
    <source>
        <dbReference type="PROSITE" id="PS50003"/>
    </source>
</evidence>
<dbReference type="Pfam" id="PF00169">
    <property type="entry name" value="PH"/>
    <property type="match status" value="1"/>
</dbReference>
<dbReference type="InterPro" id="IPR001849">
    <property type="entry name" value="PH_domain"/>
</dbReference>
<gene>
    <name evidence="5" type="ORF">JL09_g4541</name>
</gene>
<dbReference type="GO" id="GO:0097271">
    <property type="term" value="P:protein localization to bud neck"/>
    <property type="evidence" value="ECO:0007669"/>
    <property type="project" value="TreeGrafter"/>
</dbReference>
<organism evidence="5 6">
    <name type="scientific">Pichia kudriavzevii</name>
    <name type="common">Yeast</name>
    <name type="synonym">Issatchenkia orientalis</name>
    <dbReference type="NCBI Taxonomy" id="4909"/>
    <lineage>
        <taxon>Eukaryota</taxon>
        <taxon>Fungi</taxon>
        <taxon>Dikarya</taxon>
        <taxon>Ascomycota</taxon>
        <taxon>Saccharomycotina</taxon>
        <taxon>Pichiomycetes</taxon>
        <taxon>Pichiales</taxon>
        <taxon>Pichiaceae</taxon>
        <taxon>Pichia</taxon>
    </lineage>
</organism>
<keyword evidence="1" id="KW-0132">Cell division</keyword>
<name>A0A099NWL4_PICKU</name>
<feature type="compositionally biased region" description="Polar residues" evidence="3">
    <location>
        <begin position="244"/>
        <end position="255"/>
    </location>
</feature>
<dbReference type="SUPFAM" id="SSF50729">
    <property type="entry name" value="PH domain-like"/>
    <property type="match status" value="1"/>
</dbReference>
<reference evidence="6" key="1">
    <citation type="journal article" date="2014" name="Microb. Cell Fact.">
        <title>Exploiting Issatchenkia orientalis SD108 for succinic acid production.</title>
        <authorList>
            <person name="Xiao H."/>
            <person name="Shao Z."/>
            <person name="Jiang Y."/>
            <person name="Dole S."/>
            <person name="Zhao H."/>
        </authorList>
    </citation>
    <scope>NUCLEOTIDE SEQUENCE [LARGE SCALE GENOMIC DNA]</scope>
    <source>
        <strain evidence="6">SD108</strain>
    </source>
</reference>
<sequence length="1061" mass="120790">MSLNDILAAANQSVDDLINQLETIHPSSESDSSMTTEPLNVDDSVVALEQPVHPIGPKPYVSPHKGKPLPAIQFSPSDYSIKSMPNLNYSDSDEETVVQSPVQQHHPNFNRNESMKSTISTNVKLDTIIVNDSIESEEPTREDVKLSHQHKRSSSLSDFVGGIIRSFSSNHIQSRNFSSATGNTVFESAEEGYDEEDEDGKYDDDNVHGDKEFQNENSIDEDNADQEHVEMGIDEHKEREDSFDSPSSQYSEDSMANETIQNDTINNAPLDMFEEEIEKSVVENTEIESLHGDFQLDLPFEDDIFDTEFIEFNRKLNSRNSSNTSASTTSNRIVSIERGEQQELLNIWSKQKNYNVPIKKHVEFDSIHTPIKKSLIVNTSNPKSVHILNSNSIYDKLEVLPVGVKGYHHVQVRSVNDAVSDNESSHSVIKYDINDEPEELSLQLQDLTVDLSADSETSIQKEIANWDPKPEPNFHHERNKSSIDVLKSVWSENDRESSQLSNDFLYQLTHSDTFHRLNKKNIESYLYKETDFEADNVRLMPPPQHQQIYQFNQNESMSRIVPGLGISEGVLEYEDDDNVDDIDTIGSIHTSLKPIEFEQQQKSPISPAREKMIAHFQQQLRQKKEQESHRELQHQLQSQIHQHAKSVQSSPVKPIKFEHKKVNKSYDPNNDSVDDIFEEFAESPSKSKQNISHYAIDDDQLNPFLEPTPKPVTATLADSNSHSEHQVEQAKVLEGRLFLRIHDINSLKLPELEKRNAKFQLNIDNGIHCIKTEFISSKNGVIPIDKEFELIVKDKLDVIITIKVKYDKPVGKTVEVVSERKVKSKSKFGRLLGKTEVEKVRRKVQQPPEKDLIAEYTGNDGSCGKLKITFSEYHDKIHGKPATFSLTCFNEWKTTVSKSGSVVNKEPTPICSCRIQMLYIPKTLENETLPVSISNAMHQLKEVRKLGNLSHQGIMTQIGGDVKLMTRRSFKLEKHDLLAYNLENHKLKAKINLKKVTDILTLPNNEFIIKFANQETISFTCDTSQEREAWVRSLKESMTIHLLMKQPWLKTVMASMDGIAV</sequence>
<protein>
    <recommendedName>
        <fullName evidence="4">PH domain-containing protein</fullName>
    </recommendedName>
</protein>
<dbReference type="eggNOG" id="ENOG502REBM">
    <property type="taxonomic scope" value="Eukaryota"/>
</dbReference>
<evidence type="ECO:0000313" key="6">
    <source>
        <dbReference type="Proteomes" id="UP000029867"/>
    </source>
</evidence>
<dbReference type="InterPro" id="IPR011993">
    <property type="entry name" value="PH-like_dom_sf"/>
</dbReference>
<evidence type="ECO:0000313" key="5">
    <source>
        <dbReference type="EMBL" id="KGK36306.1"/>
    </source>
</evidence>